<protein>
    <submittedName>
        <fullName evidence="1">Uncharacterized protein</fullName>
    </submittedName>
</protein>
<keyword evidence="2" id="KW-1185">Reference proteome</keyword>
<dbReference type="Proteomes" id="UP001163321">
    <property type="component" value="Chromosome 7"/>
</dbReference>
<evidence type="ECO:0000313" key="2">
    <source>
        <dbReference type="Proteomes" id="UP001163321"/>
    </source>
</evidence>
<evidence type="ECO:0000313" key="1">
    <source>
        <dbReference type="EMBL" id="KAI9909419.1"/>
    </source>
</evidence>
<gene>
    <name evidence="1" type="ORF">PsorP6_014502</name>
</gene>
<organism evidence="1 2">
    <name type="scientific">Peronosclerospora sorghi</name>
    <dbReference type="NCBI Taxonomy" id="230839"/>
    <lineage>
        <taxon>Eukaryota</taxon>
        <taxon>Sar</taxon>
        <taxon>Stramenopiles</taxon>
        <taxon>Oomycota</taxon>
        <taxon>Peronosporomycetes</taxon>
        <taxon>Peronosporales</taxon>
        <taxon>Peronosporaceae</taxon>
        <taxon>Peronosclerospora</taxon>
    </lineage>
</organism>
<reference evidence="1 2" key="1">
    <citation type="journal article" date="2022" name="bioRxiv">
        <title>The genome of the oomycete Peronosclerospora sorghi, a cosmopolitan pathogen of maize and sorghum, is inflated with dispersed pseudogenes.</title>
        <authorList>
            <person name="Fletcher K."/>
            <person name="Martin F."/>
            <person name="Isakeit T."/>
            <person name="Cavanaugh K."/>
            <person name="Magill C."/>
            <person name="Michelmore R."/>
        </authorList>
    </citation>
    <scope>NUCLEOTIDE SEQUENCE [LARGE SCALE GENOMIC DNA]</scope>
    <source>
        <strain evidence="1">P6</strain>
    </source>
</reference>
<sequence length="88" mass="10221">MEEEDQAQQQHRHIYRDFILKQCMYVHTGVENGSAEAGSAVARAEPVKPWLEPLSKYFLLYEYILNIKDTKVCSCHFGKNRLNSEDSD</sequence>
<name>A0ACC0VSG0_9STRA</name>
<accession>A0ACC0VSG0</accession>
<comment type="caution">
    <text evidence="1">The sequence shown here is derived from an EMBL/GenBank/DDBJ whole genome shotgun (WGS) entry which is preliminary data.</text>
</comment>
<dbReference type="EMBL" id="CM047586">
    <property type="protein sequence ID" value="KAI9909419.1"/>
    <property type="molecule type" value="Genomic_DNA"/>
</dbReference>
<proteinExistence type="predicted"/>